<protein>
    <submittedName>
        <fullName evidence="2">Uncharacterized protein</fullName>
    </submittedName>
</protein>
<keyword evidence="1" id="KW-0812">Transmembrane</keyword>
<proteinExistence type="predicted"/>
<comment type="caution">
    <text evidence="2">The sequence shown here is derived from an EMBL/GenBank/DDBJ whole genome shotgun (WGS) entry which is preliminary data.</text>
</comment>
<keyword evidence="1" id="KW-1133">Transmembrane helix</keyword>
<evidence type="ECO:0000256" key="1">
    <source>
        <dbReference type="SAM" id="Phobius"/>
    </source>
</evidence>
<accession>A0AAD6SHE1</accession>
<dbReference type="EMBL" id="JARJCM010000092">
    <property type="protein sequence ID" value="KAJ7030260.1"/>
    <property type="molecule type" value="Genomic_DNA"/>
</dbReference>
<evidence type="ECO:0000313" key="3">
    <source>
        <dbReference type="EMBL" id="KAJ7030260.1"/>
    </source>
</evidence>
<sequence>MPPDRCHSYTKDISTGHRLPVPVLGAHYRLATTVVSTVPSLVASSSCIINAEGFSLPLYALLILWICHSMWAFLAQDLAPIALHRAERKTSSRMKSSLGGDWLAAASFRNLPENLKFRGAETSQSGGASCVPCPNYLPELMFAVSVRNAPSAIHLDMYDLSTATFLDKHYDLPACCFTLKQISQG</sequence>
<feature type="transmembrane region" description="Helical" evidence="1">
    <location>
        <begin position="58"/>
        <end position="83"/>
    </location>
</feature>
<keyword evidence="4" id="KW-1185">Reference proteome</keyword>
<organism evidence="2 4">
    <name type="scientific">Mycena alexandri</name>
    <dbReference type="NCBI Taxonomy" id="1745969"/>
    <lineage>
        <taxon>Eukaryota</taxon>
        <taxon>Fungi</taxon>
        <taxon>Dikarya</taxon>
        <taxon>Basidiomycota</taxon>
        <taxon>Agaricomycotina</taxon>
        <taxon>Agaricomycetes</taxon>
        <taxon>Agaricomycetidae</taxon>
        <taxon>Agaricales</taxon>
        <taxon>Marasmiineae</taxon>
        <taxon>Mycenaceae</taxon>
        <taxon>Mycena</taxon>
    </lineage>
</organism>
<reference evidence="2" key="1">
    <citation type="submission" date="2023-03" db="EMBL/GenBank/DDBJ databases">
        <title>Massive genome expansion in bonnet fungi (Mycena s.s.) driven by repeated elements and novel gene families across ecological guilds.</title>
        <authorList>
            <consortium name="Lawrence Berkeley National Laboratory"/>
            <person name="Harder C.B."/>
            <person name="Miyauchi S."/>
            <person name="Viragh M."/>
            <person name="Kuo A."/>
            <person name="Thoen E."/>
            <person name="Andreopoulos B."/>
            <person name="Lu D."/>
            <person name="Skrede I."/>
            <person name="Drula E."/>
            <person name="Henrissat B."/>
            <person name="Morin E."/>
            <person name="Kohler A."/>
            <person name="Barry K."/>
            <person name="LaButti K."/>
            <person name="Morin E."/>
            <person name="Salamov A."/>
            <person name="Lipzen A."/>
            <person name="Mereny Z."/>
            <person name="Hegedus B."/>
            <person name="Baldrian P."/>
            <person name="Stursova M."/>
            <person name="Weitz H."/>
            <person name="Taylor A."/>
            <person name="Grigoriev I.V."/>
            <person name="Nagy L.G."/>
            <person name="Martin F."/>
            <person name="Kauserud H."/>
        </authorList>
    </citation>
    <scope>NUCLEOTIDE SEQUENCE</scope>
    <source>
        <strain evidence="2">CBHHK200</strain>
    </source>
</reference>
<keyword evidence="1" id="KW-0472">Membrane</keyword>
<evidence type="ECO:0000313" key="2">
    <source>
        <dbReference type="EMBL" id="KAJ7027688.1"/>
    </source>
</evidence>
<dbReference type="EMBL" id="JARJCM010000120">
    <property type="protein sequence ID" value="KAJ7027688.1"/>
    <property type="molecule type" value="Genomic_DNA"/>
</dbReference>
<dbReference type="AlphaFoldDB" id="A0AAD6SHE1"/>
<evidence type="ECO:0000313" key="4">
    <source>
        <dbReference type="Proteomes" id="UP001218188"/>
    </source>
</evidence>
<gene>
    <name evidence="3" type="ORF">C8F04DRAFT_1186894</name>
    <name evidence="2" type="ORF">C8F04DRAFT_1189246</name>
</gene>
<dbReference type="Proteomes" id="UP001218188">
    <property type="component" value="Unassembled WGS sequence"/>
</dbReference>
<name>A0AAD6SHE1_9AGAR</name>